<protein>
    <recommendedName>
        <fullName evidence="5">FIST domain containing protein</fullName>
    </recommendedName>
</protein>
<dbReference type="EMBL" id="BSFK01000010">
    <property type="protein sequence ID" value="GLK76745.1"/>
    <property type="molecule type" value="Genomic_DNA"/>
</dbReference>
<dbReference type="Pfam" id="PF08495">
    <property type="entry name" value="FIST"/>
    <property type="match status" value="1"/>
</dbReference>
<dbReference type="RefSeq" id="WP_271204612.1">
    <property type="nucleotide sequence ID" value="NZ_BSFK01000010.1"/>
</dbReference>
<reference evidence="3" key="2">
    <citation type="submission" date="2023-01" db="EMBL/GenBank/DDBJ databases">
        <authorList>
            <person name="Sun Q."/>
            <person name="Evtushenko L."/>
        </authorList>
    </citation>
    <scope>NUCLEOTIDE SEQUENCE</scope>
    <source>
        <strain evidence="3">VKM B-2555</strain>
    </source>
</reference>
<proteinExistence type="predicted"/>
<dbReference type="SMART" id="SM01204">
    <property type="entry name" value="FIST_C"/>
    <property type="match status" value="1"/>
</dbReference>
<feature type="domain" description="FIST C-domain" evidence="2">
    <location>
        <begin position="239"/>
        <end position="369"/>
    </location>
</feature>
<comment type="caution">
    <text evidence="3">The sequence shown here is derived from an EMBL/GenBank/DDBJ whole genome shotgun (WGS) entry which is preliminary data.</text>
</comment>
<dbReference type="InterPro" id="IPR019494">
    <property type="entry name" value="FIST_C"/>
</dbReference>
<dbReference type="Proteomes" id="UP001143364">
    <property type="component" value="Unassembled WGS sequence"/>
</dbReference>
<gene>
    <name evidence="3" type="ORF">GCM10008171_19990</name>
</gene>
<evidence type="ECO:0008006" key="5">
    <source>
        <dbReference type="Google" id="ProtNLM"/>
    </source>
</evidence>
<evidence type="ECO:0000259" key="2">
    <source>
        <dbReference type="SMART" id="SM01204"/>
    </source>
</evidence>
<dbReference type="PANTHER" id="PTHR40252">
    <property type="entry name" value="BLR0328 PROTEIN"/>
    <property type="match status" value="1"/>
</dbReference>
<keyword evidence="4" id="KW-1185">Reference proteome</keyword>
<accession>A0A9W6JJ31</accession>
<name>A0A9W6JJ31_9HYPH</name>
<dbReference type="AlphaFoldDB" id="A0A9W6JJ31"/>
<dbReference type="PANTHER" id="PTHR40252:SF2">
    <property type="entry name" value="BLR0328 PROTEIN"/>
    <property type="match status" value="1"/>
</dbReference>
<organism evidence="3 4">
    <name type="scientific">Methylopila jiangsuensis</name>
    <dbReference type="NCBI Taxonomy" id="586230"/>
    <lineage>
        <taxon>Bacteria</taxon>
        <taxon>Pseudomonadati</taxon>
        <taxon>Pseudomonadota</taxon>
        <taxon>Alphaproteobacteria</taxon>
        <taxon>Hyphomicrobiales</taxon>
        <taxon>Methylopilaceae</taxon>
        <taxon>Methylopila</taxon>
    </lineage>
</organism>
<reference evidence="3" key="1">
    <citation type="journal article" date="2014" name="Int. J. Syst. Evol. Microbiol.">
        <title>Complete genome sequence of Corynebacterium casei LMG S-19264T (=DSM 44701T), isolated from a smear-ripened cheese.</title>
        <authorList>
            <consortium name="US DOE Joint Genome Institute (JGI-PGF)"/>
            <person name="Walter F."/>
            <person name="Albersmeier A."/>
            <person name="Kalinowski J."/>
            <person name="Ruckert C."/>
        </authorList>
    </citation>
    <scope>NUCLEOTIDE SEQUENCE</scope>
    <source>
        <strain evidence="3">VKM B-2555</strain>
    </source>
</reference>
<evidence type="ECO:0000313" key="4">
    <source>
        <dbReference type="Proteomes" id="UP001143364"/>
    </source>
</evidence>
<evidence type="ECO:0000259" key="1">
    <source>
        <dbReference type="SMART" id="SM00897"/>
    </source>
</evidence>
<evidence type="ECO:0000313" key="3">
    <source>
        <dbReference type="EMBL" id="GLK76745.1"/>
    </source>
</evidence>
<dbReference type="SMART" id="SM00897">
    <property type="entry name" value="FIST"/>
    <property type="match status" value="1"/>
</dbReference>
<sequence>MGQAARAITHKCGVRSAWTTLPDPQAAASALAEAIGSMALAQLVVFFSPTYPADDLARALAARFPGAPLAACSSAGEISPDGGLDRGLVAIAFPQKGFRIVSTLVRDLSAFDAEQTAASVSALRCRLAGEQAAEGGRFALTLIDGLADAEEQVVSAIDRALAGVPLVGGSAGDDLSFRRTALIYDGEVATDAAIVMICDTDFPVETFKTDNFEPTEVKFVVTASDDGARTVRELNAEPAAAEYAMAVGLDPRNLTPMSFASHPLVVRVGGEYFCRSIRRLNADGSLSFFCAIDRGLVLTLARPKDIVEVTRAELERLEASLGGVDLIIGFDCVLRRLDAEIRQKRRTISSLYRQYGVIGFETYGEQYRSMHLNQTFTGVAIGFAESAP</sequence>
<dbReference type="Pfam" id="PF10442">
    <property type="entry name" value="FIST_C"/>
    <property type="match status" value="1"/>
</dbReference>
<dbReference type="InterPro" id="IPR013702">
    <property type="entry name" value="FIST_domain_N"/>
</dbReference>
<feature type="domain" description="FIST" evidence="1">
    <location>
        <begin position="40"/>
        <end position="238"/>
    </location>
</feature>